<dbReference type="STRING" id="857566.A0A1E3PSM8"/>
<evidence type="ECO:0000256" key="6">
    <source>
        <dbReference type="ARBA" id="ARBA00023136"/>
    </source>
</evidence>
<sequence length="145" mass="16127">MSTLPSSFDTITNKQASIWDRVVKNCKQEPLVPLGCGLTTLALVLSGRAIKNGNRGGASNMFKLRVIFQGLTVGALVAGAFFMGKTGESKKAADELDLQQLREKDKLWIQELEKMEERSRMRRETAVLARAEIERARSATEQKNE</sequence>
<feature type="domain" description="HIG1" evidence="8">
    <location>
        <begin position="3"/>
        <end position="94"/>
    </location>
</feature>
<evidence type="ECO:0000256" key="7">
    <source>
        <dbReference type="SAM" id="Phobius"/>
    </source>
</evidence>
<keyword evidence="4 7" id="KW-1133">Transmembrane helix</keyword>
<accession>A0A1E3PSM8</accession>
<dbReference type="GO" id="GO:0031966">
    <property type="term" value="C:mitochondrial membrane"/>
    <property type="evidence" value="ECO:0007669"/>
    <property type="project" value="UniProtKB-SubCell"/>
</dbReference>
<feature type="transmembrane region" description="Helical" evidence="7">
    <location>
        <begin position="62"/>
        <end position="83"/>
    </location>
</feature>
<dbReference type="Gene3D" id="6.10.140.1320">
    <property type="match status" value="1"/>
</dbReference>
<gene>
    <name evidence="9" type="ORF">NADFUDRAFT_80981</name>
</gene>
<evidence type="ECO:0000256" key="5">
    <source>
        <dbReference type="ARBA" id="ARBA00023128"/>
    </source>
</evidence>
<keyword evidence="3 7" id="KW-0812">Transmembrane</keyword>
<dbReference type="GO" id="GO:0097250">
    <property type="term" value="P:mitochondrial respirasome assembly"/>
    <property type="evidence" value="ECO:0007669"/>
    <property type="project" value="TreeGrafter"/>
</dbReference>
<name>A0A1E3PSM8_9ASCO</name>
<dbReference type="Proteomes" id="UP000095009">
    <property type="component" value="Unassembled WGS sequence"/>
</dbReference>
<comment type="subcellular location">
    <subcellularLocation>
        <location evidence="1">Mitochondrion membrane</location>
    </subcellularLocation>
</comment>
<reference evidence="9 10" key="1">
    <citation type="journal article" date="2016" name="Proc. Natl. Acad. Sci. U.S.A.">
        <title>Comparative genomics of biotechnologically important yeasts.</title>
        <authorList>
            <person name="Riley R."/>
            <person name="Haridas S."/>
            <person name="Wolfe K.H."/>
            <person name="Lopes M.R."/>
            <person name="Hittinger C.T."/>
            <person name="Goeker M."/>
            <person name="Salamov A.A."/>
            <person name="Wisecaver J.H."/>
            <person name="Long T.M."/>
            <person name="Calvey C.H."/>
            <person name="Aerts A.L."/>
            <person name="Barry K.W."/>
            <person name="Choi C."/>
            <person name="Clum A."/>
            <person name="Coughlan A.Y."/>
            <person name="Deshpande S."/>
            <person name="Douglass A.P."/>
            <person name="Hanson S.J."/>
            <person name="Klenk H.-P."/>
            <person name="LaButti K.M."/>
            <person name="Lapidus A."/>
            <person name="Lindquist E.A."/>
            <person name="Lipzen A.M."/>
            <person name="Meier-Kolthoff J.P."/>
            <person name="Ohm R.A."/>
            <person name="Otillar R.P."/>
            <person name="Pangilinan J.L."/>
            <person name="Peng Y."/>
            <person name="Rokas A."/>
            <person name="Rosa C.A."/>
            <person name="Scheuner C."/>
            <person name="Sibirny A.A."/>
            <person name="Slot J.C."/>
            <person name="Stielow J.B."/>
            <person name="Sun H."/>
            <person name="Kurtzman C.P."/>
            <person name="Blackwell M."/>
            <person name="Grigoriev I.V."/>
            <person name="Jeffries T.W."/>
        </authorList>
    </citation>
    <scope>NUCLEOTIDE SEQUENCE [LARGE SCALE GENOMIC DNA]</scope>
    <source>
        <strain evidence="9 10">DSM 6958</strain>
    </source>
</reference>
<dbReference type="InterPro" id="IPR050355">
    <property type="entry name" value="RCF1"/>
</dbReference>
<keyword evidence="5" id="KW-0496">Mitochondrion</keyword>
<dbReference type="OrthoDB" id="6604018at2759"/>
<evidence type="ECO:0000313" key="9">
    <source>
        <dbReference type="EMBL" id="ODQ67837.1"/>
    </source>
</evidence>
<proteinExistence type="predicted"/>
<evidence type="ECO:0000256" key="4">
    <source>
        <dbReference type="ARBA" id="ARBA00022989"/>
    </source>
</evidence>
<dbReference type="PROSITE" id="PS51503">
    <property type="entry name" value="HIG1"/>
    <property type="match status" value="1"/>
</dbReference>
<dbReference type="EMBL" id="KV454406">
    <property type="protein sequence ID" value="ODQ67837.1"/>
    <property type="molecule type" value="Genomic_DNA"/>
</dbReference>
<protein>
    <recommendedName>
        <fullName evidence="2">Respiratory supercomplex factor 1, mitochondrial</fullName>
    </recommendedName>
</protein>
<evidence type="ECO:0000259" key="8">
    <source>
        <dbReference type="PROSITE" id="PS51503"/>
    </source>
</evidence>
<dbReference type="PANTHER" id="PTHR12297">
    <property type="entry name" value="HYPOXIA-INDUCBILE GENE 1 HIG1 -RELATED"/>
    <property type="match status" value="1"/>
</dbReference>
<evidence type="ECO:0000256" key="1">
    <source>
        <dbReference type="ARBA" id="ARBA00004325"/>
    </source>
</evidence>
<dbReference type="PANTHER" id="PTHR12297:SF3">
    <property type="entry name" value="HIG1 DOMAIN FAMILY MEMBER 1A"/>
    <property type="match status" value="1"/>
</dbReference>
<keyword evidence="10" id="KW-1185">Reference proteome</keyword>
<evidence type="ECO:0000313" key="10">
    <source>
        <dbReference type="Proteomes" id="UP000095009"/>
    </source>
</evidence>
<dbReference type="InterPro" id="IPR007667">
    <property type="entry name" value="Hypoxia_induced_domain"/>
</dbReference>
<dbReference type="AlphaFoldDB" id="A0A1E3PSM8"/>
<dbReference type="Pfam" id="PF04588">
    <property type="entry name" value="HIG_1_N"/>
    <property type="match status" value="1"/>
</dbReference>
<keyword evidence="6 7" id="KW-0472">Membrane</keyword>
<organism evidence="9 10">
    <name type="scientific">Nadsonia fulvescens var. elongata DSM 6958</name>
    <dbReference type="NCBI Taxonomy" id="857566"/>
    <lineage>
        <taxon>Eukaryota</taxon>
        <taxon>Fungi</taxon>
        <taxon>Dikarya</taxon>
        <taxon>Ascomycota</taxon>
        <taxon>Saccharomycotina</taxon>
        <taxon>Dipodascomycetes</taxon>
        <taxon>Dipodascales</taxon>
        <taxon>Dipodascales incertae sedis</taxon>
        <taxon>Nadsonia</taxon>
    </lineage>
</organism>
<feature type="transmembrane region" description="Helical" evidence="7">
    <location>
        <begin position="31"/>
        <end position="50"/>
    </location>
</feature>
<evidence type="ECO:0000256" key="2">
    <source>
        <dbReference type="ARBA" id="ARBA00013887"/>
    </source>
</evidence>
<evidence type="ECO:0000256" key="3">
    <source>
        <dbReference type="ARBA" id="ARBA00022692"/>
    </source>
</evidence>